<dbReference type="InterPro" id="IPR016088">
    <property type="entry name" value="Chalcone_isomerase_3-sand"/>
</dbReference>
<feature type="domain" description="Chalcone isomerase" evidence="2">
    <location>
        <begin position="31"/>
        <end position="183"/>
    </location>
</feature>
<dbReference type="GO" id="GO:0016872">
    <property type="term" value="F:intramolecular lyase activity"/>
    <property type="evidence" value="ECO:0007669"/>
    <property type="project" value="InterPro"/>
</dbReference>
<sequence length="203" mass="22798">MKPKQKARNSYLRHWIVALALSINGVGGIAHADDPPLALNGIAVYQKLKTEYYIGALYLATQQDNPDAAIFKPEHKKMVMKITIPKWRGRQFAKTWQQMISVNNDEERLKESSDSIIAFTRLAKQPLVKGDVIVIESTPEKGTTVSVNGQVRIKNGSDKLLSVLLSAWIGDVPPSSEFKRDMLHFDPTNTIQAQWLSELESKQ</sequence>
<reference evidence="3 4" key="1">
    <citation type="submission" date="2019-11" db="EMBL/GenBank/DDBJ databases">
        <authorList>
            <person name="Holert J."/>
        </authorList>
    </citation>
    <scope>NUCLEOTIDE SEQUENCE [LARGE SCALE GENOMIC DNA]</scope>
    <source>
        <strain evidence="3">BC5_2</strain>
    </source>
</reference>
<protein>
    <recommendedName>
        <fullName evidence="2">Chalcone isomerase domain-containing protein</fullName>
    </recommendedName>
</protein>
<dbReference type="Pfam" id="PF16036">
    <property type="entry name" value="Chalcone_3"/>
    <property type="match status" value="1"/>
</dbReference>
<dbReference type="OrthoDB" id="6077935at2"/>
<evidence type="ECO:0000313" key="4">
    <source>
        <dbReference type="Proteomes" id="UP000434580"/>
    </source>
</evidence>
<dbReference type="InterPro" id="IPR016087">
    <property type="entry name" value="Chalcone_isomerase"/>
</dbReference>
<dbReference type="EMBL" id="CACSII010000018">
    <property type="protein sequence ID" value="CAA0115114.1"/>
    <property type="molecule type" value="Genomic_DNA"/>
</dbReference>
<evidence type="ECO:0000256" key="1">
    <source>
        <dbReference type="SAM" id="SignalP"/>
    </source>
</evidence>
<name>A0A5S9QAI2_9GAMM</name>
<proteinExistence type="predicted"/>
<organism evidence="3 4">
    <name type="scientific">BD1-7 clade bacterium</name>
    <dbReference type="NCBI Taxonomy" id="2029982"/>
    <lineage>
        <taxon>Bacteria</taxon>
        <taxon>Pseudomonadati</taxon>
        <taxon>Pseudomonadota</taxon>
        <taxon>Gammaproteobacteria</taxon>
        <taxon>Cellvibrionales</taxon>
        <taxon>Spongiibacteraceae</taxon>
        <taxon>BD1-7 clade</taxon>
    </lineage>
</organism>
<gene>
    <name evidence="3" type="ORF">DPBNPPHM_01887</name>
</gene>
<dbReference type="InterPro" id="IPR036298">
    <property type="entry name" value="Chalcone_isomerase_sf"/>
</dbReference>
<keyword evidence="1" id="KW-0732">Signal</keyword>
<accession>A0A5S9QAI2</accession>
<feature type="chain" id="PRO_5024811562" description="Chalcone isomerase domain-containing protein" evidence="1">
    <location>
        <begin position="33"/>
        <end position="203"/>
    </location>
</feature>
<feature type="signal peptide" evidence="1">
    <location>
        <begin position="1"/>
        <end position="32"/>
    </location>
</feature>
<dbReference type="SUPFAM" id="SSF54626">
    <property type="entry name" value="Chalcone isomerase"/>
    <property type="match status" value="1"/>
</dbReference>
<dbReference type="AlphaFoldDB" id="A0A5S9QAI2"/>
<evidence type="ECO:0000259" key="2">
    <source>
        <dbReference type="Pfam" id="PF16036"/>
    </source>
</evidence>
<dbReference type="Gene3D" id="3.50.70.10">
    <property type="match status" value="1"/>
</dbReference>
<dbReference type="Proteomes" id="UP000434580">
    <property type="component" value="Unassembled WGS sequence"/>
</dbReference>
<evidence type="ECO:0000313" key="3">
    <source>
        <dbReference type="EMBL" id="CAA0115114.1"/>
    </source>
</evidence>